<accession>A0A0S4X1L3</accession>
<name>A0A0S4X1L3_RALSL</name>
<evidence type="ECO:0000313" key="3">
    <source>
        <dbReference type="EMBL" id="CUV57797.1"/>
    </source>
</evidence>
<evidence type="ECO:0000256" key="1">
    <source>
        <dbReference type="SAM" id="Coils"/>
    </source>
</evidence>
<protein>
    <submittedName>
        <fullName evidence="3">Uncharacterized protein</fullName>
    </submittedName>
</protein>
<gene>
    <name evidence="3" type="ORF">RUN215_v1_1500007</name>
</gene>
<feature type="compositionally biased region" description="Basic and acidic residues" evidence="2">
    <location>
        <begin position="73"/>
        <end position="87"/>
    </location>
</feature>
<proteinExistence type="predicted"/>
<dbReference type="AlphaFoldDB" id="A0A0S4X1L3"/>
<dbReference type="EMBL" id="LN899820">
    <property type="protein sequence ID" value="CUV57797.1"/>
    <property type="molecule type" value="Genomic_DNA"/>
</dbReference>
<feature type="coiled-coil region" evidence="1">
    <location>
        <begin position="33"/>
        <end position="60"/>
    </location>
</feature>
<keyword evidence="1" id="KW-0175">Coiled coil</keyword>
<evidence type="ECO:0000256" key="2">
    <source>
        <dbReference type="SAM" id="MobiDB-lite"/>
    </source>
</evidence>
<sequence length="122" mass="12998">MTIVNRFLAALVAVLSAVGITEYLLWQHAASRADDAEASLKAVQAENDTLRKDLKSTRASLTARSAALSAAKKAQEDQRRRLDHELQENPAWAGAAVPDAVWDGLYAKSAGGASAPAARITR</sequence>
<organism evidence="3">
    <name type="scientific">Ralstonia solanacearum</name>
    <name type="common">Pseudomonas solanacearum</name>
    <dbReference type="NCBI Taxonomy" id="305"/>
    <lineage>
        <taxon>Bacteria</taxon>
        <taxon>Pseudomonadati</taxon>
        <taxon>Pseudomonadota</taxon>
        <taxon>Betaproteobacteria</taxon>
        <taxon>Burkholderiales</taxon>
        <taxon>Burkholderiaceae</taxon>
        <taxon>Ralstonia</taxon>
        <taxon>Ralstonia solanacearum species complex</taxon>
    </lineage>
</organism>
<feature type="region of interest" description="Disordered" evidence="2">
    <location>
        <begin position="70"/>
        <end position="89"/>
    </location>
</feature>
<reference evidence="3" key="1">
    <citation type="submission" date="2015-10" db="EMBL/GenBank/DDBJ databases">
        <authorList>
            <person name="Gilbert D.G."/>
        </authorList>
    </citation>
    <scope>NUCLEOTIDE SEQUENCE</scope>
    <source>
        <strain evidence="3">Phyl III-seqv23</strain>
    </source>
</reference>